<dbReference type="Pfam" id="PF00400">
    <property type="entry name" value="WD40"/>
    <property type="match status" value="3"/>
</dbReference>
<dbReference type="PANTHER" id="PTHR44090">
    <property type="entry name" value="WD REPEAT-CONTAINING PROTEIN 61"/>
    <property type="match status" value="1"/>
</dbReference>
<dbReference type="EMBL" id="SWKV01000046">
    <property type="protein sequence ID" value="KAF3036939.1"/>
    <property type="molecule type" value="Genomic_DNA"/>
</dbReference>
<protein>
    <submittedName>
        <fullName evidence="4">Superkiller</fullName>
    </submittedName>
</protein>
<keyword evidence="2" id="KW-0677">Repeat</keyword>
<sequence>MARPRVCPDITSEICLCDISSALATPTHGPVAARTTPEAAVLRATHHGTPNAAIAGARPEYSRLQSKQYLTLHTVDNAHPKASDVFAVAPTPTQLLSASGSSSINIYDTTQPDFPLVQTLDKAHPLGIHHLVTAKESSARRAASAGFEGSVKIWSQGEDGQWVLDGEIKDQNKPGSIWAIALSADGQYLASSSINGQINVWSLDAAQNFPRIREYETKGSFGLCVALSDNGSFTASGHENGSIYVFSNDTGRLVHSLAGLVHPVRSVAFSPASTRLAAGGDARVIALYDVKSGEQVANLTGHGGWVLSLDWSDTGEYLLSGSHDSKAKVWRVETRTCVATHSHGDKPLWTARWLPKAPTKSEMFALGGGNNSISFYREAAG</sequence>
<feature type="repeat" description="WD" evidence="3">
    <location>
        <begin position="257"/>
        <end position="298"/>
    </location>
</feature>
<organism evidence="4 5">
    <name type="scientific">Didymella heteroderae</name>
    <dbReference type="NCBI Taxonomy" id="1769908"/>
    <lineage>
        <taxon>Eukaryota</taxon>
        <taxon>Fungi</taxon>
        <taxon>Dikarya</taxon>
        <taxon>Ascomycota</taxon>
        <taxon>Pezizomycotina</taxon>
        <taxon>Dothideomycetes</taxon>
        <taxon>Pleosporomycetidae</taxon>
        <taxon>Pleosporales</taxon>
        <taxon>Pleosporineae</taxon>
        <taxon>Didymellaceae</taxon>
        <taxon>Didymella</taxon>
    </lineage>
</organism>
<dbReference type="InterPro" id="IPR036322">
    <property type="entry name" value="WD40_repeat_dom_sf"/>
</dbReference>
<dbReference type="CDD" id="cd00200">
    <property type="entry name" value="WD40"/>
    <property type="match status" value="1"/>
</dbReference>
<dbReference type="PROSITE" id="PS50082">
    <property type="entry name" value="WD_REPEATS_2"/>
    <property type="match status" value="3"/>
</dbReference>
<dbReference type="GO" id="GO:0005634">
    <property type="term" value="C:nucleus"/>
    <property type="evidence" value="ECO:0007669"/>
    <property type="project" value="TreeGrafter"/>
</dbReference>
<gene>
    <name evidence="4" type="primary">SKI8</name>
    <name evidence="4" type="ORF">E8E12_006134</name>
</gene>
<dbReference type="PROSITE" id="PS50294">
    <property type="entry name" value="WD_REPEATS_REGION"/>
    <property type="match status" value="1"/>
</dbReference>
<dbReference type="InterPro" id="IPR015943">
    <property type="entry name" value="WD40/YVTN_repeat-like_dom_sf"/>
</dbReference>
<evidence type="ECO:0000256" key="2">
    <source>
        <dbReference type="ARBA" id="ARBA00022737"/>
    </source>
</evidence>
<feature type="repeat" description="WD" evidence="3">
    <location>
        <begin position="299"/>
        <end position="340"/>
    </location>
</feature>
<dbReference type="Gene3D" id="2.130.10.10">
    <property type="entry name" value="YVTN repeat-like/Quinoprotein amine dehydrogenase"/>
    <property type="match status" value="1"/>
</dbReference>
<evidence type="ECO:0000313" key="5">
    <source>
        <dbReference type="Proteomes" id="UP000758155"/>
    </source>
</evidence>
<dbReference type="InterPro" id="IPR001680">
    <property type="entry name" value="WD40_rpt"/>
</dbReference>
<dbReference type="SMART" id="SM00320">
    <property type="entry name" value="WD40"/>
    <property type="match status" value="7"/>
</dbReference>
<comment type="caution">
    <text evidence="4">The sequence shown here is derived from an EMBL/GenBank/DDBJ whole genome shotgun (WGS) entry which is preliminary data.</text>
</comment>
<proteinExistence type="predicted"/>
<keyword evidence="1 3" id="KW-0853">WD repeat</keyword>
<evidence type="ECO:0000256" key="1">
    <source>
        <dbReference type="ARBA" id="ARBA00022574"/>
    </source>
</evidence>
<dbReference type="Proteomes" id="UP000758155">
    <property type="component" value="Unassembled WGS sequence"/>
</dbReference>
<dbReference type="PANTHER" id="PTHR44090:SF1">
    <property type="entry name" value="SUPERKILLER COMPLEX PROTEIN 8"/>
    <property type="match status" value="1"/>
</dbReference>
<accession>A0A9P5C035</accession>
<evidence type="ECO:0000256" key="3">
    <source>
        <dbReference type="PROSITE-ProRule" id="PRU00221"/>
    </source>
</evidence>
<dbReference type="SUPFAM" id="SSF50978">
    <property type="entry name" value="WD40 repeat-like"/>
    <property type="match status" value="1"/>
</dbReference>
<keyword evidence="5" id="KW-1185">Reference proteome</keyword>
<dbReference type="InterPro" id="IPR051510">
    <property type="entry name" value="SKI8"/>
</dbReference>
<feature type="repeat" description="WD" evidence="3">
    <location>
        <begin position="170"/>
        <end position="211"/>
    </location>
</feature>
<dbReference type="AlphaFoldDB" id="A0A9P5C035"/>
<dbReference type="OrthoDB" id="10251741at2759"/>
<evidence type="ECO:0000313" key="4">
    <source>
        <dbReference type="EMBL" id="KAF3036939.1"/>
    </source>
</evidence>
<name>A0A9P5C035_9PLEO</name>
<dbReference type="GO" id="GO:0032991">
    <property type="term" value="C:protein-containing complex"/>
    <property type="evidence" value="ECO:0007669"/>
    <property type="project" value="UniProtKB-ARBA"/>
</dbReference>
<reference evidence="4" key="1">
    <citation type="submission" date="2019-04" db="EMBL/GenBank/DDBJ databases">
        <title>Sequencing of skin fungus with MAO and IRED activity.</title>
        <authorList>
            <person name="Marsaioli A.J."/>
            <person name="Bonatto J.M.C."/>
            <person name="Reis Junior O."/>
        </authorList>
    </citation>
    <scope>NUCLEOTIDE SEQUENCE</scope>
    <source>
        <strain evidence="4">28M1</strain>
    </source>
</reference>